<dbReference type="Proteomes" id="UP000224006">
    <property type="component" value="Chromosome X"/>
</dbReference>
<protein>
    <recommendedName>
        <fullName evidence="2">Serine aminopeptidase S33 domain-containing protein</fullName>
    </recommendedName>
</protein>
<comment type="caution">
    <text evidence="3">The sequence shown here is derived from an EMBL/GenBank/DDBJ whole genome shotgun (WGS) entry which is preliminary data.</text>
</comment>
<dbReference type="Gene3D" id="3.40.50.1820">
    <property type="entry name" value="alpha/beta hydrolase"/>
    <property type="match status" value="1"/>
</dbReference>
<dbReference type="EMBL" id="NWUJ01000011">
    <property type="protein sequence ID" value="PFH32438.1"/>
    <property type="molecule type" value="Genomic_DNA"/>
</dbReference>
<dbReference type="InterPro" id="IPR022742">
    <property type="entry name" value="Hydrolase_4"/>
</dbReference>
<dbReference type="KEGG" id="bbes:BESB_017560"/>
<dbReference type="SUPFAM" id="SSF53474">
    <property type="entry name" value="alpha/beta-Hydrolases"/>
    <property type="match status" value="1"/>
</dbReference>
<feature type="compositionally biased region" description="Low complexity" evidence="1">
    <location>
        <begin position="24"/>
        <end position="49"/>
    </location>
</feature>
<dbReference type="GeneID" id="40306817"/>
<dbReference type="PANTHER" id="PTHR11614">
    <property type="entry name" value="PHOSPHOLIPASE-RELATED"/>
    <property type="match status" value="1"/>
</dbReference>
<evidence type="ECO:0000256" key="1">
    <source>
        <dbReference type="SAM" id="MobiDB-lite"/>
    </source>
</evidence>
<proteinExistence type="predicted"/>
<dbReference type="AlphaFoldDB" id="A0A2A9M1R4"/>
<dbReference type="VEuPathDB" id="ToxoDB:BESB_017560"/>
<sequence length="624" mass="66550">MEPVPPPVSADLQAEAPASPPKPSGGAQDAVPPGVNASASPSSASNAAADLGSSSQPAEGSSGPKSAPAEASLPPVGSSSVLAGGCDADNGCDPPSATAPVPPAAEGDRTGSRASLKAPEASGERRRSRHEALETVVDALAHINSPSQFAPPAANALAGARGGGAGDRAAPAPVLETAKSKKLHLGSSHQAYTGLDQWLDNYGIDIEDLGPNFQSGKLTNAHKLDLATYSWTQDKHADVKGAVVLFHSYTSHALWDFMRHQPGKREVISEVNTRTGERETVDLTTWVPLYSGSWVEAFWKQGFNVYAMDHQSHGRSAGWREWRCNVEKFDHLVDDALQFIKTVVAKDPVTPDNVPIYVLGYSMGGNITLQTLARIFADDSDEGRHLQARVRAAVLLAPMLRILLDRKTAFLAKLNKSVISCCMPNLRLGRSTGDEAYAYLDRWYEKDPFAYGGSPKSRMIANLYSATIKANKVIRTLPEHLKVLCLQGTGDATVDYRAALLLAKTRVRLDLMYLTGWSHYLAKQIGFELLRDLVAAWVHAKLRTDTLLSPTRDSFQSASSGLNAAADCGANACTQTSFEAFAVPPPTVGQEASKQSQGEPPCGSASAAAEEPDAHRRRDVLDSA</sequence>
<gene>
    <name evidence="3" type="ORF">BESB_017560</name>
</gene>
<organism evidence="3 4">
    <name type="scientific">Besnoitia besnoiti</name>
    <name type="common">Apicomplexan protozoan</name>
    <dbReference type="NCBI Taxonomy" id="94643"/>
    <lineage>
        <taxon>Eukaryota</taxon>
        <taxon>Sar</taxon>
        <taxon>Alveolata</taxon>
        <taxon>Apicomplexa</taxon>
        <taxon>Conoidasida</taxon>
        <taxon>Coccidia</taxon>
        <taxon>Eucoccidiorida</taxon>
        <taxon>Eimeriorina</taxon>
        <taxon>Sarcocystidae</taxon>
        <taxon>Besnoitia</taxon>
    </lineage>
</organism>
<accession>A0A2A9M1R4</accession>
<evidence type="ECO:0000259" key="2">
    <source>
        <dbReference type="Pfam" id="PF12146"/>
    </source>
</evidence>
<feature type="compositionally biased region" description="Basic and acidic residues" evidence="1">
    <location>
        <begin position="612"/>
        <end position="624"/>
    </location>
</feature>
<feature type="domain" description="Serine aminopeptidase S33" evidence="2">
    <location>
        <begin position="295"/>
        <end position="504"/>
    </location>
</feature>
<dbReference type="InterPro" id="IPR029058">
    <property type="entry name" value="AB_hydrolase_fold"/>
</dbReference>
<name>A0A2A9M1R4_BESBE</name>
<dbReference type="InterPro" id="IPR051044">
    <property type="entry name" value="MAG_DAG_Lipase"/>
</dbReference>
<evidence type="ECO:0000313" key="4">
    <source>
        <dbReference type="Proteomes" id="UP000224006"/>
    </source>
</evidence>
<dbReference type="OrthoDB" id="2498029at2759"/>
<evidence type="ECO:0000313" key="3">
    <source>
        <dbReference type="EMBL" id="PFH32438.1"/>
    </source>
</evidence>
<reference evidence="3 4" key="1">
    <citation type="submission" date="2017-09" db="EMBL/GenBank/DDBJ databases">
        <title>Genome sequencing of Besnoitia besnoiti strain Bb-Ger1.</title>
        <authorList>
            <person name="Schares G."/>
            <person name="Venepally P."/>
            <person name="Lorenzi H.A."/>
        </authorList>
    </citation>
    <scope>NUCLEOTIDE SEQUENCE [LARGE SCALE GENOMIC DNA]</scope>
    <source>
        <strain evidence="3 4">Bb-Ger1</strain>
    </source>
</reference>
<dbReference type="Pfam" id="PF12146">
    <property type="entry name" value="Hydrolase_4"/>
    <property type="match status" value="1"/>
</dbReference>
<dbReference type="RefSeq" id="XP_029216447.1">
    <property type="nucleotide sequence ID" value="XM_029360471.1"/>
</dbReference>
<keyword evidence="4" id="KW-1185">Reference proteome</keyword>
<dbReference type="STRING" id="94643.A0A2A9M1R4"/>
<feature type="region of interest" description="Disordered" evidence="1">
    <location>
        <begin position="584"/>
        <end position="624"/>
    </location>
</feature>
<feature type="region of interest" description="Disordered" evidence="1">
    <location>
        <begin position="1"/>
        <end position="128"/>
    </location>
</feature>